<dbReference type="Pfam" id="PF06271">
    <property type="entry name" value="RDD"/>
    <property type="match status" value="1"/>
</dbReference>
<sequence>MNAPPAWTLTPPPKTNRPPKATQTLPRGADPPDMRHKQADRPIPIHAVGHPNNQKPICRPIYHKDTHMRSATSHPDPHTHADFYDGVAPKRLFAWLIDLGFTALIAAPFMLPILLVSVVFIFPIVLIPVIWAVTGFVYRWSTLSNRYATWGMRIMAIELRADDGQRLSSGTAFLHTAGTALSFGFALVQAISMLFMATGDKGQGITDIVLGTAMLNSAEQG</sequence>
<reference evidence="8 9" key="1">
    <citation type="journal article" date="2013" name="PLoS ONE">
        <title>Poles Apart: Arctic and Antarctic Octadecabacter strains Share High Genome Plasticity and a New Type of Xanthorhodopsin.</title>
        <authorList>
            <person name="Vollmers J."/>
            <person name="Voget S."/>
            <person name="Dietrich S."/>
            <person name="Gollnow K."/>
            <person name="Smits M."/>
            <person name="Meyer K."/>
            <person name="Brinkhoff T."/>
            <person name="Simon M."/>
            <person name="Daniel R."/>
        </authorList>
    </citation>
    <scope>NUCLEOTIDE SEQUENCE [LARGE SCALE GENOMIC DNA]</scope>
    <source>
        <strain evidence="8 9">307</strain>
    </source>
</reference>
<feature type="domain" description="RDD" evidence="7">
    <location>
        <begin position="90"/>
        <end position="210"/>
    </location>
</feature>
<evidence type="ECO:0000256" key="5">
    <source>
        <dbReference type="SAM" id="MobiDB-lite"/>
    </source>
</evidence>
<evidence type="ECO:0000259" key="7">
    <source>
        <dbReference type="Pfam" id="PF06271"/>
    </source>
</evidence>
<evidence type="ECO:0000256" key="3">
    <source>
        <dbReference type="ARBA" id="ARBA00022989"/>
    </source>
</evidence>
<evidence type="ECO:0000256" key="4">
    <source>
        <dbReference type="ARBA" id="ARBA00023136"/>
    </source>
</evidence>
<proteinExistence type="predicted"/>
<keyword evidence="2 6" id="KW-0812">Transmembrane</keyword>
<feature type="transmembrane region" description="Helical" evidence="6">
    <location>
        <begin position="172"/>
        <end position="195"/>
    </location>
</feature>
<evidence type="ECO:0000256" key="2">
    <source>
        <dbReference type="ARBA" id="ARBA00022692"/>
    </source>
</evidence>
<dbReference type="EMBL" id="CP003740">
    <property type="protein sequence ID" value="AGI68344.1"/>
    <property type="molecule type" value="Genomic_DNA"/>
</dbReference>
<organism evidence="8 9">
    <name type="scientific">Octadecabacter antarcticus 307</name>
    <dbReference type="NCBI Taxonomy" id="391626"/>
    <lineage>
        <taxon>Bacteria</taxon>
        <taxon>Pseudomonadati</taxon>
        <taxon>Pseudomonadota</taxon>
        <taxon>Alphaproteobacteria</taxon>
        <taxon>Rhodobacterales</taxon>
        <taxon>Roseobacteraceae</taxon>
        <taxon>Octadecabacter</taxon>
    </lineage>
</organism>
<comment type="subcellular location">
    <subcellularLocation>
        <location evidence="1">Membrane</location>
        <topology evidence="1">Multi-pass membrane protein</topology>
    </subcellularLocation>
</comment>
<dbReference type="STRING" id="391626.OAN307_c27690"/>
<evidence type="ECO:0000256" key="6">
    <source>
        <dbReference type="SAM" id="Phobius"/>
    </source>
</evidence>
<dbReference type="HOGENOM" id="CLU_108902_0_0_5"/>
<protein>
    <recommendedName>
        <fullName evidence="7">RDD domain-containing protein</fullName>
    </recommendedName>
</protein>
<gene>
    <name evidence="8" type="ORF">OAN307_c27690</name>
</gene>
<evidence type="ECO:0000313" key="9">
    <source>
        <dbReference type="Proteomes" id="UP000005307"/>
    </source>
</evidence>
<keyword evidence="4 6" id="KW-0472">Membrane</keyword>
<dbReference type="KEGG" id="oat:OAN307_c27690"/>
<dbReference type="Proteomes" id="UP000005307">
    <property type="component" value="Chromosome"/>
</dbReference>
<feature type="region of interest" description="Disordered" evidence="5">
    <location>
        <begin position="1"/>
        <end position="38"/>
    </location>
</feature>
<accession>M9R6P9</accession>
<evidence type="ECO:0000313" key="8">
    <source>
        <dbReference type="EMBL" id="AGI68344.1"/>
    </source>
</evidence>
<keyword evidence="3 6" id="KW-1133">Transmembrane helix</keyword>
<feature type="transmembrane region" description="Helical" evidence="6">
    <location>
        <begin position="92"/>
        <end position="111"/>
    </location>
</feature>
<dbReference type="eggNOG" id="COG1714">
    <property type="taxonomic scope" value="Bacteria"/>
</dbReference>
<evidence type="ECO:0000256" key="1">
    <source>
        <dbReference type="ARBA" id="ARBA00004141"/>
    </source>
</evidence>
<keyword evidence="9" id="KW-1185">Reference proteome</keyword>
<dbReference type="AlphaFoldDB" id="M9R6P9"/>
<feature type="transmembrane region" description="Helical" evidence="6">
    <location>
        <begin position="118"/>
        <end position="138"/>
    </location>
</feature>
<name>M9R6P9_9RHOB</name>
<dbReference type="InterPro" id="IPR010432">
    <property type="entry name" value="RDD"/>
</dbReference>
<dbReference type="GO" id="GO:0016020">
    <property type="term" value="C:membrane"/>
    <property type="evidence" value="ECO:0007669"/>
    <property type="project" value="UniProtKB-SubCell"/>
</dbReference>